<name>A0A7G9Z6C2_9EURY</name>
<reference evidence="1" key="1">
    <citation type="submission" date="2020-06" db="EMBL/GenBank/DDBJ databases">
        <title>Unique genomic features of the anaerobic methanotrophic archaea.</title>
        <authorList>
            <person name="Chadwick G.L."/>
            <person name="Skennerton C.T."/>
            <person name="Laso-Perez R."/>
            <person name="Leu A.O."/>
            <person name="Speth D.R."/>
            <person name="Yu H."/>
            <person name="Morgan-Lang C."/>
            <person name="Hatzenpichler R."/>
            <person name="Goudeau D."/>
            <person name="Malmstrom R."/>
            <person name="Brazelton W.J."/>
            <person name="Woyke T."/>
            <person name="Hallam S.J."/>
            <person name="Tyson G.W."/>
            <person name="Wegener G."/>
            <person name="Boetius A."/>
            <person name="Orphan V."/>
        </authorList>
    </citation>
    <scope>NUCLEOTIDE SEQUENCE</scope>
</reference>
<accession>A0A7G9Z6C2</accession>
<organism evidence="1">
    <name type="scientific">Candidatus Methanophaga sp. ANME-1 ERB7</name>
    <dbReference type="NCBI Taxonomy" id="2759913"/>
    <lineage>
        <taxon>Archaea</taxon>
        <taxon>Methanobacteriati</taxon>
        <taxon>Methanobacteriota</taxon>
        <taxon>Stenosarchaea group</taxon>
        <taxon>Methanomicrobia</taxon>
        <taxon>Candidatus Methanophagales</taxon>
        <taxon>Candidatus Methanophagaceae</taxon>
        <taxon>Candidatus Methanophaga</taxon>
    </lineage>
</organism>
<proteinExistence type="predicted"/>
<sequence length="76" mass="8186">MKNSFLHDSSVAIAPSSLTGAYNTVYLATALRASAQIPSLRLGTSDTPETLSEIMLRQVTIYLYPIIISNLTGAKK</sequence>
<protein>
    <submittedName>
        <fullName evidence="1">Uncharacterized protein</fullName>
    </submittedName>
</protein>
<evidence type="ECO:0000313" key="1">
    <source>
        <dbReference type="EMBL" id="QNO55806.1"/>
    </source>
</evidence>
<dbReference type="EMBL" id="MT631630">
    <property type="protein sequence ID" value="QNO55806.1"/>
    <property type="molecule type" value="Genomic_DNA"/>
</dbReference>
<dbReference type="AlphaFoldDB" id="A0A7G9Z6C2"/>
<gene>
    <name evidence="1" type="ORF">LEBEIBBM_00021</name>
</gene>